<dbReference type="PANTHER" id="PTHR32114:SF2">
    <property type="entry name" value="ABC TRANSPORTER ABCH.3"/>
    <property type="match status" value="1"/>
</dbReference>
<dbReference type="Pfam" id="PF02463">
    <property type="entry name" value="SMC_N"/>
    <property type="match status" value="1"/>
</dbReference>
<dbReference type="PANTHER" id="PTHR32114">
    <property type="entry name" value="ABC TRANSPORTER ABCH.3"/>
    <property type="match status" value="1"/>
</dbReference>
<evidence type="ECO:0000256" key="2">
    <source>
        <dbReference type="ARBA" id="ARBA00011322"/>
    </source>
</evidence>
<organism evidence="6 7">
    <name type="scientific">Blastococcus carthaginiensis</name>
    <dbReference type="NCBI Taxonomy" id="3050034"/>
    <lineage>
        <taxon>Bacteria</taxon>
        <taxon>Bacillati</taxon>
        <taxon>Actinomycetota</taxon>
        <taxon>Actinomycetes</taxon>
        <taxon>Geodermatophilales</taxon>
        <taxon>Geodermatophilaceae</taxon>
        <taxon>Blastococcus</taxon>
    </lineage>
</organism>
<evidence type="ECO:0000256" key="1">
    <source>
        <dbReference type="ARBA" id="ARBA00006930"/>
    </source>
</evidence>
<name>A0ABT9IFQ5_9ACTN</name>
<feature type="region of interest" description="Disordered" evidence="4">
    <location>
        <begin position="1"/>
        <end position="32"/>
    </location>
</feature>
<protein>
    <recommendedName>
        <fullName evidence="3">Nuclease SbcCD subunit C</fullName>
    </recommendedName>
</protein>
<evidence type="ECO:0000256" key="4">
    <source>
        <dbReference type="SAM" id="MobiDB-lite"/>
    </source>
</evidence>
<dbReference type="Proteomes" id="UP001233673">
    <property type="component" value="Unassembled WGS sequence"/>
</dbReference>
<sequence>MRRTSVSETQEPVATGDPLQQRLSDRVEESELSDDAKLIVLSAYWGDEELRAALDGAVRGEQPEAPRPDAAEVPRTYLKSVTVTGFRGVGPEATLELQAGPGLTLVVGRNGSGKSSFAEAAEIALTGVNARWASRSSVWKESWRNLHLPEAAPSVRVQLSVDGEPQATSVVREWDGEDVTDSRVWVQRHGARREYGELGWTEALTTYRPFLSYSELGSLLGRPSDLYDALYRILGLQRVADAQDRLHVAFTELDGRRKAAAEQCKILRTAAGEIEDERAALVTAALTGRKPDLDAIAEVLRADASPTGDLAALRAWATLAAPDTAAAAEAADALEAAAAANDQLAGGDSDQARRLAALLERALDHADHADATDCPVCGTADQLDDAWRVATGEHLGRLRQAAVDADQAQADLRAARASAATAAPTAPALLTAPAPEGIAGAAVHAQWRAWAEGARSDDLAVSAAALRIGTPELARAVTEAVSTAAAELRRREDFWQPLAERLREYLALARTVAGEAAVLADVKAARQWLRSQADALRDEGLAPIAARAADIWDRLRQESNIDLGPVRLKGTRTQRHVAVDVTVDGDASAALGVMSQGELHALGLALFLPRAMLEPSPFGFLVIDDPVQAMDPTKVDGLARVLADAARTHQVVVFTHDDRLPEAVRRLQLPATVWEVLRRERSLVELRKCVDPVARHLDDARAVARTEDLPPTVRARVVAGFCRSALEATCHEIVRARRLGRGDPHADVEAAISAAETLTRTAALALLDDADRGGEVLRVYNERHGRWAGDVHLACNRGAHGGAAVDPVALVNDTRRLAGELRRRFGIGAAR</sequence>
<gene>
    <name evidence="6" type="ORF">QOZ88_17320</name>
</gene>
<dbReference type="Gene3D" id="3.40.50.300">
    <property type="entry name" value="P-loop containing nucleotide triphosphate hydrolases"/>
    <property type="match status" value="2"/>
</dbReference>
<dbReference type="InterPro" id="IPR027417">
    <property type="entry name" value="P-loop_NTPase"/>
</dbReference>
<dbReference type="EMBL" id="JASNFN010000024">
    <property type="protein sequence ID" value="MDP5184398.1"/>
    <property type="molecule type" value="Genomic_DNA"/>
</dbReference>
<dbReference type="InterPro" id="IPR003395">
    <property type="entry name" value="RecF/RecN/SMC_N"/>
</dbReference>
<proteinExistence type="inferred from homology"/>
<evidence type="ECO:0000313" key="6">
    <source>
        <dbReference type="EMBL" id="MDP5184398.1"/>
    </source>
</evidence>
<dbReference type="RefSeq" id="WP_306000964.1">
    <property type="nucleotide sequence ID" value="NZ_JASNFN010000024.1"/>
</dbReference>
<feature type="domain" description="RecF/RecN/SMC N-terminal" evidence="5">
    <location>
        <begin position="77"/>
        <end position="664"/>
    </location>
</feature>
<evidence type="ECO:0000259" key="5">
    <source>
        <dbReference type="Pfam" id="PF02463"/>
    </source>
</evidence>
<comment type="subunit">
    <text evidence="2">Heterodimer of SbcC and SbcD.</text>
</comment>
<accession>A0ABT9IFQ5</accession>
<comment type="similarity">
    <text evidence="1">Belongs to the SMC family. SbcC subfamily.</text>
</comment>
<keyword evidence="7" id="KW-1185">Reference proteome</keyword>
<comment type="caution">
    <text evidence="6">The sequence shown here is derived from an EMBL/GenBank/DDBJ whole genome shotgun (WGS) entry which is preliminary data.</text>
</comment>
<evidence type="ECO:0000313" key="7">
    <source>
        <dbReference type="Proteomes" id="UP001233673"/>
    </source>
</evidence>
<feature type="compositionally biased region" description="Polar residues" evidence="4">
    <location>
        <begin position="1"/>
        <end position="12"/>
    </location>
</feature>
<evidence type="ECO:0000256" key="3">
    <source>
        <dbReference type="ARBA" id="ARBA00013368"/>
    </source>
</evidence>
<reference evidence="7" key="1">
    <citation type="submission" date="2023-05" db="EMBL/GenBank/DDBJ databases">
        <title>Draft genome of Pseudofrankia sp. BMG5.37.</title>
        <authorList>
            <person name="Gtari M."/>
            <person name="Ghodhbane F."/>
            <person name="Sbissi I."/>
        </authorList>
    </citation>
    <scope>NUCLEOTIDE SEQUENCE [LARGE SCALE GENOMIC DNA]</scope>
    <source>
        <strain evidence="7">BMG 814</strain>
    </source>
</reference>
<dbReference type="SUPFAM" id="SSF52540">
    <property type="entry name" value="P-loop containing nucleoside triphosphate hydrolases"/>
    <property type="match status" value="1"/>
</dbReference>
<feature type="compositionally biased region" description="Basic and acidic residues" evidence="4">
    <location>
        <begin position="23"/>
        <end position="32"/>
    </location>
</feature>